<organism evidence="3">
    <name type="scientific">Schistocephalus solidus</name>
    <name type="common">Tapeworm</name>
    <dbReference type="NCBI Taxonomy" id="70667"/>
    <lineage>
        <taxon>Eukaryota</taxon>
        <taxon>Metazoa</taxon>
        <taxon>Spiralia</taxon>
        <taxon>Lophotrochozoa</taxon>
        <taxon>Platyhelminthes</taxon>
        <taxon>Cestoda</taxon>
        <taxon>Eucestoda</taxon>
        <taxon>Diphyllobothriidea</taxon>
        <taxon>Diphyllobothriidae</taxon>
        <taxon>Schistocephalus</taxon>
    </lineage>
</organism>
<name>A0A183SKN7_SCHSO</name>
<evidence type="ECO:0000313" key="2">
    <source>
        <dbReference type="Proteomes" id="UP000275846"/>
    </source>
</evidence>
<sequence>MTVHAVRVLKEKLTLEKALKFVKKAEETDDLSSSEPTELGRAFKRKQARNMEQQWTALYDILNEMRAIAVSTTASQSSCRLPLCTEEAYNDFLGRMRQTGRMLGSCIFEHKLAVRRGDCLTQVAAHTYETCREFNFAATKIIAHARCKKCREVIEVWASDENSVNRLIDLAPAYRAPCIHHRTGATAV</sequence>
<dbReference type="Proteomes" id="UP000275846">
    <property type="component" value="Unassembled WGS sequence"/>
</dbReference>
<keyword evidence="2" id="KW-1185">Reference proteome</keyword>
<dbReference type="WBParaSite" id="SSLN_0000494001-mRNA-1">
    <property type="protein sequence ID" value="SSLN_0000494001-mRNA-1"/>
    <property type="gene ID" value="SSLN_0000494001"/>
</dbReference>
<proteinExistence type="predicted"/>
<dbReference type="AlphaFoldDB" id="A0A183SKN7"/>
<protein>
    <submittedName>
        <fullName evidence="3">Non-structural maintenance of chromosomes element 2 homolog</fullName>
    </submittedName>
</protein>
<gene>
    <name evidence="1" type="ORF">SSLN_LOCUS4785</name>
</gene>
<reference evidence="3" key="1">
    <citation type="submission" date="2016-06" db="UniProtKB">
        <authorList>
            <consortium name="WormBaseParasite"/>
        </authorList>
    </citation>
    <scope>IDENTIFICATION</scope>
</reference>
<evidence type="ECO:0000313" key="3">
    <source>
        <dbReference type="WBParaSite" id="SSLN_0000494001-mRNA-1"/>
    </source>
</evidence>
<reference evidence="1 2" key="2">
    <citation type="submission" date="2018-11" db="EMBL/GenBank/DDBJ databases">
        <authorList>
            <consortium name="Pathogen Informatics"/>
        </authorList>
    </citation>
    <scope>NUCLEOTIDE SEQUENCE [LARGE SCALE GENOMIC DNA]</scope>
    <source>
        <strain evidence="1 2">NST_G2</strain>
    </source>
</reference>
<accession>A0A183SKN7</accession>
<dbReference type="EMBL" id="UYSU01032999">
    <property type="protein sequence ID" value="VDL91170.1"/>
    <property type="molecule type" value="Genomic_DNA"/>
</dbReference>
<evidence type="ECO:0000313" key="1">
    <source>
        <dbReference type="EMBL" id="VDL91170.1"/>
    </source>
</evidence>